<keyword evidence="4" id="KW-0067">ATP-binding</keyword>
<dbReference type="RefSeq" id="WP_152948404.1">
    <property type="nucleotide sequence ID" value="NZ_WHYR01000084.1"/>
</dbReference>
<feature type="domain" description="CobQ/CobB/MinD/ParA nucleotide binding" evidence="7">
    <location>
        <begin position="24"/>
        <end position="108"/>
    </location>
</feature>
<evidence type="ECO:0000313" key="9">
    <source>
        <dbReference type="EMBL" id="MQL53958.1"/>
    </source>
</evidence>
<evidence type="ECO:0000256" key="3">
    <source>
        <dbReference type="ARBA" id="ARBA00022741"/>
    </source>
</evidence>
<dbReference type="GO" id="GO:0042242">
    <property type="term" value="F:cobyrinic acid a,c-diamide synthase activity"/>
    <property type="evidence" value="ECO:0007669"/>
    <property type="project" value="InterPro"/>
</dbReference>
<keyword evidence="3" id="KW-0547">Nucleotide-binding</keyword>
<organism evidence="9 10">
    <name type="scientific">Desulfofundulus thermobenzoicus</name>
    <dbReference type="NCBI Taxonomy" id="29376"/>
    <lineage>
        <taxon>Bacteria</taxon>
        <taxon>Bacillati</taxon>
        <taxon>Bacillota</taxon>
        <taxon>Clostridia</taxon>
        <taxon>Eubacteriales</taxon>
        <taxon>Peptococcaceae</taxon>
        <taxon>Desulfofundulus</taxon>
    </lineage>
</organism>
<evidence type="ECO:0000256" key="4">
    <source>
        <dbReference type="ARBA" id="ARBA00022840"/>
    </source>
</evidence>
<evidence type="ECO:0000259" key="8">
    <source>
        <dbReference type="Pfam" id="PF07685"/>
    </source>
</evidence>
<dbReference type="AlphaFoldDB" id="A0A6N7IXR4"/>
<dbReference type="OrthoDB" id="9764035at2"/>
<protein>
    <submittedName>
        <fullName evidence="9">Cobyrinate a,c-diamide synthase</fullName>
    </submittedName>
</protein>
<evidence type="ECO:0000313" key="10">
    <source>
        <dbReference type="Proteomes" id="UP000441717"/>
    </source>
</evidence>
<dbReference type="Pfam" id="PF01656">
    <property type="entry name" value="CbiA"/>
    <property type="match status" value="1"/>
</dbReference>
<dbReference type="GO" id="GO:0005524">
    <property type="term" value="F:ATP binding"/>
    <property type="evidence" value="ECO:0007669"/>
    <property type="project" value="UniProtKB-KW"/>
</dbReference>
<dbReference type="InterPro" id="IPR004484">
    <property type="entry name" value="CbiA/CobB_synth"/>
</dbReference>
<keyword evidence="2" id="KW-0436">Ligase</keyword>
<proteinExistence type="predicted"/>
<dbReference type="Gene3D" id="3.40.50.880">
    <property type="match status" value="1"/>
</dbReference>
<evidence type="ECO:0000256" key="5">
    <source>
        <dbReference type="ARBA" id="ARBA00022842"/>
    </source>
</evidence>
<dbReference type="InterPro" id="IPR011698">
    <property type="entry name" value="GATase_3"/>
</dbReference>
<dbReference type="Pfam" id="PF07685">
    <property type="entry name" value="GATase_3"/>
    <property type="match status" value="1"/>
</dbReference>
<keyword evidence="10" id="KW-1185">Reference proteome</keyword>
<dbReference type="SUPFAM" id="SSF52317">
    <property type="entry name" value="Class I glutamine amidotransferase-like"/>
    <property type="match status" value="1"/>
</dbReference>
<comment type="caution">
    <text evidence="9">The sequence shown here is derived from an EMBL/GenBank/DDBJ whole genome shotgun (WGS) entry which is preliminary data.</text>
</comment>
<dbReference type="InterPro" id="IPR029062">
    <property type="entry name" value="Class_I_gatase-like"/>
</dbReference>
<dbReference type="NCBIfam" id="TIGR00379">
    <property type="entry name" value="cobB"/>
    <property type="match status" value="1"/>
</dbReference>
<sequence>LCLIEGVMGLYDGRGAGEEGSSAQVAKWLSTPVVLVIDARSLARSGAALVLGYRLFDPAVPLAGVLLNRVGSPRHYTLLRKAIEEEAGLPVLGWIGRRQEVYLPERHLGLLPTSEKDALSEHLNRLEDSLGDGIDLKRLVAVARSAPPLPEGEGGIFPAEPLPPAVRIGVVRDAAFHFYYQDGLDLLEALGAELVFLNALEDGVLPRDLDGLYIGGGFPEMFLHRLAANGSFMEDLREAFYRGMPIYAECGGLMYLCRAIVDFEGREYPMAGLLPGICRMQRRRVALGYVKARVLTGNILAGAGEELRGHEFHYSSLEEMPEGIPRAYLLYQEGDSRGKPDGYVMNNLLASYLHLHLASCPQAAERFLHHCGRYKEARMAAGCKFSCSGRV</sequence>
<reference evidence="9 10" key="1">
    <citation type="submission" date="2019-10" db="EMBL/GenBank/DDBJ databases">
        <title>Comparative genomics of sulfur disproportionating microorganisms.</title>
        <authorList>
            <person name="Ward L.M."/>
            <person name="Bertran E."/>
            <person name="Johnston D."/>
        </authorList>
    </citation>
    <scope>NUCLEOTIDE SEQUENCE [LARGE SCALE GENOMIC DNA]</scope>
    <source>
        <strain evidence="9 10">DSM 14055</strain>
    </source>
</reference>
<dbReference type="InterPro" id="IPR002586">
    <property type="entry name" value="CobQ/CobB/MinD/ParA_Nub-bd_dom"/>
</dbReference>
<keyword evidence="6" id="KW-0315">Glutamine amidotransferase</keyword>
<dbReference type="NCBIfam" id="NF002204">
    <property type="entry name" value="PRK01077.1"/>
    <property type="match status" value="1"/>
</dbReference>
<dbReference type="Gene3D" id="3.40.50.300">
    <property type="entry name" value="P-loop containing nucleotide triphosphate hydrolases"/>
    <property type="match status" value="1"/>
</dbReference>
<dbReference type="EMBL" id="WHYR01000084">
    <property type="protein sequence ID" value="MQL53958.1"/>
    <property type="molecule type" value="Genomic_DNA"/>
</dbReference>
<accession>A0A6N7IXR4</accession>
<dbReference type="Proteomes" id="UP000441717">
    <property type="component" value="Unassembled WGS sequence"/>
</dbReference>
<keyword evidence="5" id="KW-0460">Magnesium</keyword>
<feature type="domain" description="CobB/CobQ-like glutamine amidotransferase" evidence="8">
    <location>
        <begin position="167"/>
        <end position="359"/>
    </location>
</feature>
<evidence type="ECO:0000259" key="7">
    <source>
        <dbReference type="Pfam" id="PF01656"/>
    </source>
</evidence>
<feature type="non-terminal residue" evidence="9">
    <location>
        <position position="1"/>
    </location>
</feature>
<dbReference type="PANTHER" id="PTHR43873">
    <property type="entry name" value="COBYRINATE A,C-DIAMIDE SYNTHASE"/>
    <property type="match status" value="1"/>
</dbReference>
<evidence type="ECO:0000256" key="1">
    <source>
        <dbReference type="ARBA" id="ARBA00001946"/>
    </source>
</evidence>
<evidence type="ECO:0000256" key="6">
    <source>
        <dbReference type="ARBA" id="ARBA00022962"/>
    </source>
</evidence>
<name>A0A6N7IXR4_9FIRM</name>
<gene>
    <name evidence="9" type="ORF">GFC01_17180</name>
</gene>
<dbReference type="PANTHER" id="PTHR43873:SF1">
    <property type="entry name" value="COBYRINATE A,C-DIAMIDE SYNTHASE"/>
    <property type="match status" value="1"/>
</dbReference>
<dbReference type="SUPFAM" id="SSF52540">
    <property type="entry name" value="P-loop containing nucleoside triphosphate hydrolases"/>
    <property type="match status" value="1"/>
</dbReference>
<dbReference type="PROSITE" id="PS51274">
    <property type="entry name" value="GATASE_COBBQ"/>
    <property type="match status" value="1"/>
</dbReference>
<comment type="cofactor">
    <cofactor evidence="1">
        <name>Mg(2+)</name>
        <dbReference type="ChEBI" id="CHEBI:18420"/>
    </cofactor>
</comment>
<dbReference type="CDD" id="cd03130">
    <property type="entry name" value="GATase1_CobB"/>
    <property type="match status" value="1"/>
</dbReference>
<evidence type="ECO:0000256" key="2">
    <source>
        <dbReference type="ARBA" id="ARBA00022598"/>
    </source>
</evidence>
<dbReference type="InterPro" id="IPR027417">
    <property type="entry name" value="P-loop_NTPase"/>
</dbReference>